<organism evidence="7 8">
    <name type="scientific">Symbiodinium necroappetens</name>
    <dbReference type="NCBI Taxonomy" id="1628268"/>
    <lineage>
        <taxon>Eukaryota</taxon>
        <taxon>Sar</taxon>
        <taxon>Alveolata</taxon>
        <taxon>Dinophyceae</taxon>
        <taxon>Suessiales</taxon>
        <taxon>Symbiodiniaceae</taxon>
        <taxon>Symbiodinium</taxon>
    </lineage>
</organism>
<dbReference type="InterPro" id="IPR051130">
    <property type="entry name" value="Mito_struct-func_regulator"/>
</dbReference>
<keyword evidence="2 4" id="KW-0863">Zinc-finger</keyword>
<dbReference type="EMBL" id="CAJNJA010019675">
    <property type="protein sequence ID" value="CAE7448885.1"/>
    <property type="molecule type" value="Genomic_DNA"/>
</dbReference>
<dbReference type="InterPro" id="IPR036527">
    <property type="entry name" value="SCP2_sterol-bd_dom_sf"/>
</dbReference>
<dbReference type="InterPro" id="IPR012338">
    <property type="entry name" value="Beta-lactam/transpept-like"/>
</dbReference>
<evidence type="ECO:0000256" key="5">
    <source>
        <dbReference type="SAM" id="Phobius"/>
    </source>
</evidence>
<dbReference type="AlphaFoldDB" id="A0A812RSL1"/>
<evidence type="ECO:0000259" key="6">
    <source>
        <dbReference type="PROSITE" id="PS50178"/>
    </source>
</evidence>
<dbReference type="Gene3D" id="3.30.1050.10">
    <property type="entry name" value="SCP2 sterol-binding domain"/>
    <property type="match status" value="1"/>
</dbReference>
<dbReference type="InterPro" id="IPR011009">
    <property type="entry name" value="Kinase-like_dom_sf"/>
</dbReference>
<dbReference type="InterPro" id="IPR000306">
    <property type="entry name" value="Znf_FYVE"/>
</dbReference>
<feature type="non-terminal residue" evidence="7">
    <location>
        <position position="961"/>
    </location>
</feature>
<evidence type="ECO:0000256" key="3">
    <source>
        <dbReference type="ARBA" id="ARBA00022833"/>
    </source>
</evidence>
<keyword evidence="1" id="KW-0479">Metal-binding</keyword>
<dbReference type="Pfam" id="PF03109">
    <property type="entry name" value="ABC1"/>
    <property type="match status" value="1"/>
</dbReference>
<dbReference type="InterPro" id="IPR004147">
    <property type="entry name" value="ABC1_dom"/>
</dbReference>
<proteinExistence type="predicted"/>
<dbReference type="InterPro" id="IPR011011">
    <property type="entry name" value="Znf_FYVE_PHD"/>
</dbReference>
<dbReference type="Pfam" id="PF01363">
    <property type="entry name" value="FYVE"/>
    <property type="match status" value="1"/>
</dbReference>
<dbReference type="OrthoDB" id="427480at2759"/>
<dbReference type="SUPFAM" id="SSF56112">
    <property type="entry name" value="Protein kinase-like (PK-like)"/>
    <property type="match status" value="1"/>
</dbReference>
<dbReference type="PANTHER" id="PTHR43173">
    <property type="entry name" value="ABC1 FAMILY PROTEIN"/>
    <property type="match status" value="1"/>
</dbReference>
<dbReference type="CDD" id="cd05121">
    <property type="entry name" value="ABC1_ADCK3-like"/>
    <property type="match status" value="1"/>
</dbReference>
<feature type="transmembrane region" description="Helical" evidence="5">
    <location>
        <begin position="167"/>
        <end position="189"/>
    </location>
</feature>
<evidence type="ECO:0000256" key="2">
    <source>
        <dbReference type="ARBA" id="ARBA00022771"/>
    </source>
</evidence>
<protein>
    <submittedName>
        <fullName evidence="7">Adck1 protein</fullName>
    </submittedName>
</protein>
<dbReference type="SUPFAM" id="SSF57903">
    <property type="entry name" value="FYVE/PHD zinc finger"/>
    <property type="match status" value="1"/>
</dbReference>
<dbReference type="InterPro" id="IPR017455">
    <property type="entry name" value="Znf_FYVE-rel"/>
</dbReference>
<keyword evidence="3" id="KW-0862">Zinc</keyword>
<dbReference type="Proteomes" id="UP000601435">
    <property type="component" value="Unassembled WGS sequence"/>
</dbReference>
<evidence type="ECO:0000313" key="7">
    <source>
        <dbReference type="EMBL" id="CAE7448885.1"/>
    </source>
</evidence>
<evidence type="ECO:0000313" key="8">
    <source>
        <dbReference type="Proteomes" id="UP000601435"/>
    </source>
</evidence>
<dbReference type="Gene3D" id="3.30.40.10">
    <property type="entry name" value="Zinc/RING finger domain, C3HC4 (zinc finger)"/>
    <property type="match status" value="1"/>
</dbReference>
<dbReference type="InterPro" id="IPR013083">
    <property type="entry name" value="Znf_RING/FYVE/PHD"/>
</dbReference>
<comment type="caution">
    <text evidence="7">The sequence shown here is derived from an EMBL/GenBank/DDBJ whole genome shotgun (WGS) entry which is preliminary data.</text>
</comment>
<keyword evidence="5" id="KW-1133">Transmembrane helix</keyword>
<accession>A0A812RSL1</accession>
<evidence type="ECO:0000256" key="4">
    <source>
        <dbReference type="PROSITE-ProRule" id="PRU00091"/>
    </source>
</evidence>
<evidence type="ECO:0000256" key="1">
    <source>
        <dbReference type="ARBA" id="ARBA00022723"/>
    </source>
</evidence>
<keyword evidence="5" id="KW-0472">Membrane</keyword>
<keyword evidence="5" id="KW-0812">Transmembrane</keyword>
<dbReference type="PROSITE" id="PS50178">
    <property type="entry name" value="ZF_FYVE"/>
    <property type="match status" value="1"/>
</dbReference>
<dbReference type="PANTHER" id="PTHR43173:SF3">
    <property type="entry name" value="ABC1 FAMILY PROTEIN"/>
    <property type="match status" value="1"/>
</dbReference>
<dbReference type="GO" id="GO:0008270">
    <property type="term" value="F:zinc ion binding"/>
    <property type="evidence" value="ECO:0007669"/>
    <property type="project" value="UniProtKB-KW"/>
</dbReference>
<reference evidence="7" key="1">
    <citation type="submission" date="2021-02" db="EMBL/GenBank/DDBJ databases">
        <authorList>
            <person name="Dougan E. K."/>
            <person name="Rhodes N."/>
            <person name="Thang M."/>
            <person name="Chan C."/>
        </authorList>
    </citation>
    <scope>NUCLEOTIDE SEQUENCE</scope>
</reference>
<keyword evidence="8" id="KW-1185">Reference proteome</keyword>
<name>A0A812RSL1_9DINO</name>
<feature type="domain" description="FYVE-type" evidence="6">
    <location>
        <begin position="75"/>
        <end position="128"/>
    </location>
</feature>
<sequence length="961" mass="104240">QPPGQHKDCVVTARSAADLWAIARGSSSPQVAFAQGKISVRGGFSPLLELRPFIAELRGKIPVTDLLPGGTWLPDSAADACMACDAVFTLFRRRHHCRSCGKLFCDRCSPWRAGPAARQCDECFRTKTEISGGAKKDQGIVAEQMRLLEVRLEEVESAAAAREAEDFLGTANAFLGLLAAGLLLALVALGAERNHLALLLALVVSSRCLFFRQLRALWLCVLILWKYKQSAWEAKRLCEEDGKRLLSARYRVLAFLGARGLRQLGGVWPKVGQYLSTQGDKWPDEVLSELRKLRDAMPAAPAHITQRTIKEDLGQPVEKLFRSFEEQPIASASIGQVHKAILHDGRLVAVKVQHRHAARQIPIDVAYMRLLANLAWLLTLGEVDLMPVVVEWLGAVLEELDFQNEAKNQSRGRSELQAAGLDIVVPEVYESLCGRRVLVMEFVEGHQVTAGDASLSAAERLEVMTSLVRAYAHGLFVSGHFNGDPHAGNLLVTRKNGKAQCVLLDWGLTKELTNQRRLAACKLIVAVGMKDTNGIVEAFREMGMNFSANADPEPELLLTILRHISLIEHKTESRRIEAKFGQTMEKAIYHKMGLHSKVDSYTGDFFFIFRVASLIKGLATVLDIRAQFLEIFIEVSRGVLAGPRPRPAPSLAVHSNAEARLAREAQRALQSGAVGIQIAKVSRDGSTILNLAFGHVAYTSWQPLHPTDAFPLHGTAFMATLVTASTAHALRQKGISLSAPVASLLWTKFPAPSGTTVGEVLRGAGPWSQAPAVPSARRLADLQEMLKWLETAPPASGSCPSWWPATAHATVCAAFLRKVGRTPSEALQSFFSQASRPFFKATQSPVQISKPILSVESAEVEASQDALVASLGADDMRCMHLADVCLPNSAALRGSELFAGAASAASFGAGLAMSVDCWSQTMLSNSVSCAKRSASGEVAIVLLTCADAELAPRLAELALRE</sequence>
<gene>
    <name evidence="7" type="primary">Adck1</name>
    <name evidence="7" type="ORF">SNEC2469_LOCUS12415</name>
</gene>
<dbReference type="SUPFAM" id="SSF56601">
    <property type="entry name" value="beta-lactamase/transpeptidase-like"/>
    <property type="match status" value="1"/>
</dbReference>
<dbReference type="SMART" id="SM00064">
    <property type="entry name" value="FYVE"/>
    <property type="match status" value="1"/>
</dbReference>